<organism evidence="1 2">
    <name type="scientific">Prunus dulcis</name>
    <name type="common">Almond</name>
    <name type="synonym">Amygdalus dulcis</name>
    <dbReference type="NCBI Taxonomy" id="3755"/>
    <lineage>
        <taxon>Eukaryota</taxon>
        <taxon>Viridiplantae</taxon>
        <taxon>Streptophyta</taxon>
        <taxon>Embryophyta</taxon>
        <taxon>Tracheophyta</taxon>
        <taxon>Spermatophyta</taxon>
        <taxon>Magnoliopsida</taxon>
        <taxon>eudicotyledons</taxon>
        <taxon>Gunneridae</taxon>
        <taxon>Pentapetalae</taxon>
        <taxon>rosids</taxon>
        <taxon>fabids</taxon>
        <taxon>Rosales</taxon>
        <taxon>Rosaceae</taxon>
        <taxon>Amygdaloideae</taxon>
        <taxon>Amygdaleae</taxon>
        <taxon>Prunus</taxon>
    </lineage>
</organism>
<keyword evidence="2" id="KW-1185">Reference proteome</keyword>
<dbReference type="EMBL" id="JAJFAZ020000001">
    <property type="protein sequence ID" value="KAI5350672.1"/>
    <property type="molecule type" value="Genomic_DNA"/>
</dbReference>
<evidence type="ECO:0000313" key="2">
    <source>
        <dbReference type="Proteomes" id="UP001054821"/>
    </source>
</evidence>
<sequence length="130" mass="15654">MEPKKRGRATLEDEAEIRERLRFEQSGFYRLDPWDFWAETLELERMPWCLLKNMVGRFPLQKWRGVSLQKWPGISLKNWPNTYPRKTWASKVGPKELQFGGRYFRRVPNNQIFENSKIVQLLKKNVNLLT</sequence>
<dbReference type="AlphaFoldDB" id="A0AAD5F239"/>
<evidence type="ECO:0000313" key="1">
    <source>
        <dbReference type="EMBL" id="KAI5350672.1"/>
    </source>
</evidence>
<name>A0AAD5F239_PRUDU</name>
<reference evidence="1 2" key="1">
    <citation type="journal article" date="2022" name="G3 (Bethesda)">
        <title>Whole-genome sequence and methylome profiling of the almond [Prunus dulcis (Mill.) D.A. Webb] cultivar 'Nonpareil'.</title>
        <authorList>
            <person name="D'Amico-Willman K.M."/>
            <person name="Ouma W.Z."/>
            <person name="Meulia T."/>
            <person name="Sideli G.M."/>
            <person name="Gradziel T.M."/>
            <person name="Fresnedo-Ramirez J."/>
        </authorList>
    </citation>
    <scope>NUCLEOTIDE SEQUENCE [LARGE SCALE GENOMIC DNA]</scope>
    <source>
        <strain evidence="1">Clone GOH B32 T37-40</strain>
    </source>
</reference>
<accession>A0AAD5F239</accession>
<gene>
    <name evidence="1" type="ORF">L3X38_003563</name>
</gene>
<proteinExistence type="predicted"/>
<dbReference type="Proteomes" id="UP001054821">
    <property type="component" value="Chromosome 1"/>
</dbReference>
<protein>
    <submittedName>
        <fullName evidence="1">Uncharacterized protein</fullName>
    </submittedName>
</protein>
<comment type="caution">
    <text evidence="1">The sequence shown here is derived from an EMBL/GenBank/DDBJ whole genome shotgun (WGS) entry which is preliminary data.</text>
</comment>